<evidence type="ECO:0000313" key="3">
    <source>
        <dbReference type="Proteomes" id="UP000198935"/>
    </source>
</evidence>
<gene>
    <name evidence="2" type="ORF">SAMN05421736_105151</name>
</gene>
<feature type="domain" description="KTSC" evidence="1">
    <location>
        <begin position="10"/>
        <end position="64"/>
    </location>
</feature>
<dbReference type="Pfam" id="PF13619">
    <property type="entry name" value="KTSC"/>
    <property type="match status" value="1"/>
</dbReference>
<dbReference type="AlphaFoldDB" id="A0A1H3PPT1"/>
<dbReference type="InterPro" id="IPR025309">
    <property type="entry name" value="KTSC_dom"/>
</dbReference>
<accession>A0A1H3PPT1</accession>
<proteinExistence type="predicted"/>
<reference evidence="3" key="1">
    <citation type="submission" date="2016-10" db="EMBL/GenBank/DDBJ databases">
        <authorList>
            <person name="Varghese N."/>
            <person name="Submissions S."/>
        </authorList>
    </citation>
    <scope>NUCLEOTIDE SEQUENCE [LARGE SCALE GENOMIC DNA]</scope>
    <source>
        <strain evidence="3">SP</strain>
    </source>
</reference>
<name>A0A1H3PPT1_9BACI</name>
<keyword evidence="3" id="KW-1185">Reference proteome</keyword>
<protein>
    <submittedName>
        <fullName evidence="2">KTSC domain-containing protein</fullName>
    </submittedName>
</protein>
<dbReference type="EMBL" id="FNPI01000005">
    <property type="protein sequence ID" value="SDZ03194.1"/>
    <property type="molecule type" value="Genomic_DNA"/>
</dbReference>
<organism evidence="2 3">
    <name type="scientific">Evansella caseinilytica</name>
    <dbReference type="NCBI Taxonomy" id="1503961"/>
    <lineage>
        <taxon>Bacteria</taxon>
        <taxon>Bacillati</taxon>
        <taxon>Bacillota</taxon>
        <taxon>Bacilli</taxon>
        <taxon>Bacillales</taxon>
        <taxon>Bacillaceae</taxon>
        <taxon>Evansella</taxon>
    </lineage>
</organism>
<dbReference type="Proteomes" id="UP000198935">
    <property type="component" value="Unassembled WGS sequence"/>
</dbReference>
<sequence length="71" mass="8479">MEKTELNHGMLDSISYDDMTRELHVHFKNGDYTIFYEVSQLDYVGFLGCKNYSDYFQERIEPRFPSKKITS</sequence>
<evidence type="ECO:0000259" key="1">
    <source>
        <dbReference type="Pfam" id="PF13619"/>
    </source>
</evidence>
<evidence type="ECO:0000313" key="2">
    <source>
        <dbReference type="EMBL" id="SDZ03194.1"/>
    </source>
</evidence>